<dbReference type="AlphaFoldDB" id="A0A2A2L7L6"/>
<comment type="caution">
    <text evidence="2">The sequence shown here is derived from an EMBL/GenBank/DDBJ whole genome shotgun (WGS) entry which is preliminary data.</text>
</comment>
<dbReference type="EMBL" id="LIAE01007072">
    <property type="protein sequence ID" value="PAV82266.1"/>
    <property type="molecule type" value="Genomic_DNA"/>
</dbReference>
<feature type="transmembrane region" description="Helical" evidence="1">
    <location>
        <begin position="62"/>
        <end position="83"/>
    </location>
</feature>
<feature type="transmembrane region" description="Helical" evidence="1">
    <location>
        <begin position="90"/>
        <end position="109"/>
    </location>
</feature>
<keyword evidence="3" id="KW-1185">Reference proteome</keyword>
<keyword evidence="1" id="KW-1133">Transmembrane helix</keyword>
<keyword evidence="1" id="KW-0472">Membrane</keyword>
<gene>
    <name evidence="2" type="ORF">WR25_24521</name>
</gene>
<evidence type="ECO:0000313" key="3">
    <source>
        <dbReference type="Proteomes" id="UP000218231"/>
    </source>
</evidence>
<feature type="transmembrane region" description="Helical" evidence="1">
    <location>
        <begin position="129"/>
        <end position="154"/>
    </location>
</feature>
<sequence>MPATHASTPWAVTGRLASNEPDIVFGGFQAKSWCNVLLITYVALLTHFLYSASTTPLTALEYRIALGVSLISLSFLLLAAIGLRSNRSFALVPLFTLQTTTLFFFGLTWGHTTFVLIKQQDKSWPNARLLLMILYELLLLGLHLFCMHLVYVVIKAFYRFEKMPTVKAPMRRCSIPGFLSELNEESNEDKIVFEKAPDAPKKLVVKATSFATPIPPQQMGGKLDV</sequence>
<organism evidence="2 3">
    <name type="scientific">Diploscapter pachys</name>
    <dbReference type="NCBI Taxonomy" id="2018661"/>
    <lineage>
        <taxon>Eukaryota</taxon>
        <taxon>Metazoa</taxon>
        <taxon>Ecdysozoa</taxon>
        <taxon>Nematoda</taxon>
        <taxon>Chromadorea</taxon>
        <taxon>Rhabditida</taxon>
        <taxon>Rhabditina</taxon>
        <taxon>Rhabditomorpha</taxon>
        <taxon>Rhabditoidea</taxon>
        <taxon>Rhabditidae</taxon>
        <taxon>Diploscapter</taxon>
    </lineage>
</organism>
<evidence type="ECO:0000256" key="1">
    <source>
        <dbReference type="SAM" id="Phobius"/>
    </source>
</evidence>
<dbReference type="Proteomes" id="UP000218231">
    <property type="component" value="Unassembled WGS sequence"/>
</dbReference>
<name>A0A2A2L7L6_9BILA</name>
<accession>A0A2A2L7L6</accession>
<proteinExistence type="predicted"/>
<protein>
    <submittedName>
        <fullName evidence="2">Uncharacterized protein</fullName>
    </submittedName>
</protein>
<reference evidence="2 3" key="1">
    <citation type="journal article" date="2017" name="Curr. Biol.">
        <title>Genome architecture and evolution of a unichromosomal asexual nematode.</title>
        <authorList>
            <person name="Fradin H."/>
            <person name="Zegar C."/>
            <person name="Gutwein M."/>
            <person name="Lucas J."/>
            <person name="Kovtun M."/>
            <person name="Corcoran D."/>
            <person name="Baugh L.R."/>
            <person name="Kiontke K."/>
            <person name="Gunsalus K."/>
            <person name="Fitch D.H."/>
            <person name="Piano F."/>
        </authorList>
    </citation>
    <scope>NUCLEOTIDE SEQUENCE [LARGE SCALE GENOMIC DNA]</scope>
    <source>
        <strain evidence="2">PF1309</strain>
    </source>
</reference>
<evidence type="ECO:0000313" key="2">
    <source>
        <dbReference type="EMBL" id="PAV82266.1"/>
    </source>
</evidence>
<keyword evidence="1" id="KW-0812">Transmembrane</keyword>
<feature type="transmembrane region" description="Helical" evidence="1">
    <location>
        <begin position="33"/>
        <end position="50"/>
    </location>
</feature>